<comment type="caution">
    <text evidence="2">The sequence shown here is derived from an EMBL/GenBank/DDBJ whole genome shotgun (WGS) entry which is preliminary data.</text>
</comment>
<evidence type="ECO:0008006" key="4">
    <source>
        <dbReference type="Google" id="ProtNLM"/>
    </source>
</evidence>
<feature type="signal peptide" evidence="1">
    <location>
        <begin position="1"/>
        <end position="38"/>
    </location>
</feature>
<keyword evidence="3" id="KW-1185">Reference proteome</keyword>
<name>A0ABW7UJ54_9ACTN</name>
<sequence>MTSMNKRKIIMECARTSRVRTASAALALSVLCLTGASACTSGPAPVAPVATPYAAASTAHAEKSVSPTQHVEESVSPAQRAAERVKSRVDPMIAQHLTTYGEGTKSPCRPSAKTLFDKKCLAAATSIGSIAEAALAEIEGVDKPGFATLRQASAHTMEAVRGYTELGCAGNPTDPSTRSKCVDHGSVIAQSPTDLMDGLRLGLTGQ</sequence>
<evidence type="ECO:0000313" key="3">
    <source>
        <dbReference type="Proteomes" id="UP001611339"/>
    </source>
</evidence>
<dbReference type="RefSeq" id="WP_398712947.1">
    <property type="nucleotide sequence ID" value="NZ_JBIRUI010000021.1"/>
</dbReference>
<evidence type="ECO:0000313" key="2">
    <source>
        <dbReference type="EMBL" id="MFI1718330.1"/>
    </source>
</evidence>
<accession>A0ABW7UJ54</accession>
<proteinExistence type="predicted"/>
<dbReference type="EMBL" id="JBIRUI010000021">
    <property type="protein sequence ID" value="MFI1718330.1"/>
    <property type="molecule type" value="Genomic_DNA"/>
</dbReference>
<reference evidence="2 3" key="1">
    <citation type="submission" date="2024-10" db="EMBL/GenBank/DDBJ databases">
        <title>The Natural Products Discovery Center: Release of the First 8490 Sequenced Strains for Exploring Actinobacteria Biosynthetic Diversity.</title>
        <authorList>
            <person name="Kalkreuter E."/>
            <person name="Kautsar S.A."/>
            <person name="Yang D."/>
            <person name="Bader C.D."/>
            <person name="Teijaro C.N."/>
            <person name="Fluegel L."/>
            <person name="Davis C.M."/>
            <person name="Simpson J.R."/>
            <person name="Lauterbach L."/>
            <person name="Steele A.D."/>
            <person name="Gui C."/>
            <person name="Meng S."/>
            <person name="Li G."/>
            <person name="Viehrig K."/>
            <person name="Ye F."/>
            <person name="Su P."/>
            <person name="Kiefer A.F."/>
            <person name="Nichols A."/>
            <person name="Cepeda A.J."/>
            <person name="Yan W."/>
            <person name="Fan B."/>
            <person name="Jiang Y."/>
            <person name="Adhikari A."/>
            <person name="Zheng C.-J."/>
            <person name="Schuster L."/>
            <person name="Cowan T.M."/>
            <person name="Smanski M.J."/>
            <person name="Chevrette M.G."/>
            <person name="De Carvalho L.P.S."/>
            <person name="Shen B."/>
        </authorList>
    </citation>
    <scope>NUCLEOTIDE SEQUENCE [LARGE SCALE GENOMIC DNA]</scope>
    <source>
        <strain evidence="2 3">NPDC020602</strain>
    </source>
</reference>
<dbReference type="Proteomes" id="UP001611339">
    <property type="component" value="Unassembled WGS sequence"/>
</dbReference>
<evidence type="ECO:0000256" key="1">
    <source>
        <dbReference type="SAM" id="SignalP"/>
    </source>
</evidence>
<gene>
    <name evidence="2" type="ORF">ACH407_32810</name>
</gene>
<feature type="chain" id="PRO_5045616801" description="Lipoprotein" evidence="1">
    <location>
        <begin position="39"/>
        <end position="206"/>
    </location>
</feature>
<organism evidence="2 3">
    <name type="scientific">Streptomyces litmocidini</name>
    <dbReference type="NCBI Taxonomy" id="67318"/>
    <lineage>
        <taxon>Bacteria</taxon>
        <taxon>Bacillati</taxon>
        <taxon>Actinomycetota</taxon>
        <taxon>Actinomycetes</taxon>
        <taxon>Kitasatosporales</taxon>
        <taxon>Streptomycetaceae</taxon>
        <taxon>Streptomyces</taxon>
    </lineage>
</organism>
<protein>
    <recommendedName>
        <fullName evidence="4">Lipoprotein</fullName>
    </recommendedName>
</protein>
<keyword evidence="1" id="KW-0732">Signal</keyword>